<feature type="compositionally biased region" description="Polar residues" evidence="1">
    <location>
        <begin position="39"/>
        <end position="49"/>
    </location>
</feature>
<accession>A0A9Q8Z9L1</accession>
<dbReference type="VEuPathDB" id="FungiDB:yc1106_05381"/>
<feature type="compositionally biased region" description="Polar residues" evidence="1">
    <location>
        <begin position="18"/>
        <end position="31"/>
    </location>
</feature>
<organism evidence="2 3">
    <name type="scientific">Curvularia clavata</name>
    <dbReference type="NCBI Taxonomy" id="95742"/>
    <lineage>
        <taxon>Eukaryota</taxon>
        <taxon>Fungi</taxon>
        <taxon>Dikarya</taxon>
        <taxon>Ascomycota</taxon>
        <taxon>Pezizomycotina</taxon>
        <taxon>Dothideomycetes</taxon>
        <taxon>Pleosporomycetidae</taxon>
        <taxon>Pleosporales</taxon>
        <taxon>Pleosporineae</taxon>
        <taxon>Pleosporaceae</taxon>
        <taxon>Curvularia</taxon>
    </lineage>
</organism>
<name>A0A9Q8Z9L1_CURCL</name>
<evidence type="ECO:0000313" key="2">
    <source>
        <dbReference type="EMBL" id="USP78107.1"/>
    </source>
</evidence>
<proteinExistence type="predicted"/>
<feature type="region of interest" description="Disordered" evidence="1">
    <location>
        <begin position="1"/>
        <end position="96"/>
    </location>
</feature>
<feature type="compositionally biased region" description="Basic and acidic residues" evidence="1">
    <location>
        <begin position="50"/>
        <end position="70"/>
    </location>
</feature>
<dbReference type="OrthoDB" id="3685657at2759"/>
<keyword evidence="3" id="KW-1185">Reference proteome</keyword>
<evidence type="ECO:0000313" key="3">
    <source>
        <dbReference type="Proteomes" id="UP001056012"/>
    </source>
</evidence>
<dbReference type="EMBL" id="CP089277">
    <property type="protein sequence ID" value="USP78107.1"/>
    <property type="molecule type" value="Genomic_DNA"/>
</dbReference>
<dbReference type="AlphaFoldDB" id="A0A9Q8Z9L1"/>
<evidence type="ECO:0000256" key="1">
    <source>
        <dbReference type="SAM" id="MobiDB-lite"/>
    </source>
</evidence>
<protein>
    <submittedName>
        <fullName evidence="2">Uncharacterized protein</fullName>
    </submittedName>
</protein>
<reference evidence="2" key="1">
    <citation type="submission" date="2021-12" db="EMBL/GenBank/DDBJ databases">
        <title>Curvularia clavata genome.</title>
        <authorList>
            <person name="Cao Y."/>
        </authorList>
    </citation>
    <scope>NUCLEOTIDE SEQUENCE</scope>
    <source>
        <strain evidence="2">Yc1106</strain>
    </source>
</reference>
<dbReference type="Proteomes" id="UP001056012">
    <property type="component" value="Chromosome 4"/>
</dbReference>
<sequence length="151" mass="16755">MSQQTPHSNFIRLLPAETHTQSGQVSPPTNKTSEHRCTSCAQKEAASSESQDRKQSRNEPSHEAVDHKNDGIPSLNLPEMFSQSSQHPTEKMEEGGERPILGQWSVPHAHENQKHAWYSSMLGIQGKVKDEWGFSSASASRSHTPTPTKIC</sequence>
<gene>
    <name evidence="2" type="ORF">yc1106_05381</name>
</gene>